<dbReference type="Gene3D" id="2.60.40.10">
    <property type="entry name" value="Immunoglobulins"/>
    <property type="match status" value="1"/>
</dbReference>
<dbReference type="InterPro" id="IPR008929">
    <property type="entry name" value="Chondroitin_lyas"/>
</dbReference>
<evidence type="ECO:0000256" key="3">
    <source>
        <dbReference type="ARBA" id="ARBA00022764"/>
    </source>
</evidence>
<feature type="domain" description="CBM11" evidence="6">
    <location>
        <begin position="54"/>
        <end position="148"/>
    </location>
</feature>
<dbReference type="Gene3D" id="2.60.120.430">
    <property type="entry name" value="Galactose-binding lectin"/>
    <property type="match status" value="2"/>
</dbReference>
<protein>
    <submittedName>
        <fullName evidence="9">Uncharacterized protein</fullName>
    </submittedName>
</protein>
<dbReference type="Gene3D" id="1.50.10.100">
    <property type="entry name" value="Chondroitin AC/alginate lyase"/>
    <property type="match status" value="1"/>
</dbReference>
<comment type="caution">
    <text evidence="9">The sequence shown here is derived from an EMBL/GenBank/DDBJ whole genome shotgun (WGS) entry which is preliminary data.</text>
</comment>
<dbReference type="Pfam" id="PF07940">
    <property type="entry name" value="Hepar_II_III_C"/>
    <property type="match status" value="1"/>
</dbReference>
<dbReference type="InterPro" id="IPR008979">
    <property type="entry name" value="Galactose-bd-like_sf"/>
</dbReference>
<evidence type="ECO:0000259" key="6">
    <source>
        <dbReference type="Pfam" id="PF03425"/>
    </source>
</evidence>
<dbReference type="EMBL" id="RCVZ01000004">
    <property type="protein sequence ID" value="RLQ96128.1"/>
    <property type="molecule type" value="Genomic_DNA"/>
</dbReference>
<dbReference type="InterPro" id="IPR031680">
    <property type="entry name" value="Hepar_II_III_N"/>
</dbReference>
<evidence type="ECO:0000256" key="1">
    <source>
        <dbReference type="ARBA" id="ARBA00004418"/>
    </source>
</evidence>
<keyword evidence="4" id="KW-0456">Lyase</keyword>
<dbReference type="Pfam" id="PF03425">
    <property type="entry name" value="CBM_11"/>
    <property type="match status" value="2"/>
</dbReference>
<dbReference type="Pfam" id="PF16889">
    <property type="entry name" value="Hepar_II_III_N"/>
    <property type="match status" value="1"/>
</dbReference>
<organism evidence="9 10">
    <name type="scientific">Falsibacillus albus</name>
    <dbReference type="NCBI Taxonomy" id="2478915"/>
    <lineage>
        <taxon>Bacteria</taxon>
        <taxon>Bacillati</taxon>
        <taxon>Bacillota</taxon>
        <taxon>Bacilli</taxon>
        <taxon>Bacillales</taxon>
        <taxon>Bacillaceae</taxon>
        <taxon>Falsibacillus</taxon>
    </lineage>
</organism>
<dbReference type="PANTHER" id="PTHR39210:SF1">
    <property type="entry name" value="HEPARIN-SULFATE LYASE"/>
    <property type="match status" value="1"/>
</dbReference>
<evidence type="ECO:0000313" key="9">
    <source>
        <dbReference type="EMBL" id="RLQ96128.1"/>
    </source>
</evidence>
<keyword evidence="3" id="KW-0574">Periplasm</keyword>
<accession>A0A3L7JZ17</accession>
<proteinExistence type="predicted"/>
<keyword evidence="10" id="KW-1185">Reference proteome</keyword>
<feature type="domain" description="Heparin-sulfate lyase N-terminal" evidence="8">
    <location>
        <begin position="461"/>
        <end position="763"/>
    </location>
</feature>
<sequence>MKRVWIVLICICTLCSFIPIRGHAESTGVSGSQSDEMVISDFESLNGWRGLSQETDIVKEGVQAGYWDVYDDATDTYKNAVDDYSIPHDWSNYEAVSVWVYSKKATNDKVYIVLGSQASEANNGYYLASFQLDWTGWKEISIPFYMFKAANSPAGFSKIDFIKFHTSWLHETPSKETEMILDSLSIKKLSKLAVLPVDDFEDPGKWTSLTASTEHVKSGTYSGKWEGIDKKKVVQSKSIPSDWSKYDYLSVWVYSEKATGTSIYIILNSDNPATEGLDYYLASFNVDWVGWKQIKIPRSSFAPSRQPLGWDHISDMKFHSQWYADQMPDPSTVLYFDHLMLIRELFQITPNQIDKKAVAGMDLSYKVKITNKGDEQDQFNVDIPDEFQTFVHASPESGDLQPNESKWITFSVNIGEEAAAGTKQTMDIPIRSQLQNESDFNVKLSYEVAQWAPSGVAHPKSFINQDQLDRAKARITSEDWAKTYWNKLKSEADEWVSADTKVLTDSGGHGMWFLCDDGERLQYDSNSPHEHYCPSEDKYYTGETYDAGWRYYRHNEIVHGLKVLATAYALSGDTEYAEAAAGILDQYADIYPNWEKQTRGGKMYWQSLDESVSMVDMSYSYDLIYNSGILSDQEKANIELNLLRASAENISQNDMDRSNWQAWHNAAIGMVGFVLGDRGLMESAINGNHGFYYQMKNSVLDDGFWWEGSIAYHMYTLRALNYLIEGAENWGYDLYADPNVKKMFDVPIEYAYPNLQLPFNNDGGGYGSSLLDPVSTRGDYEYEGAFAYYKDPLYDWVLQQRYRNVPREGDYALFHGADDLGEPVNTSIPSHNFENAGMGILRAGTYPEQNYVLMDYGPYGGSHGHADKLHIDLFGKDTVLAPDFGTPSYGNSLYQDWYKQTISHNTVAVDGKSQAEVAGELTNFIDLPHFKMMSAAADNAYPGVQYERTIWVDPNYTVDWFKLSDPDNSHQYDWAIHPLGSLQSDLVLQDRSDSIGDANGYQHISNVQTAGELDQWEGSWDQKGKELQAISLPFGQREVMKGDAPGPADDPNKNVSMVIQREQANDAQFVTVFHPYNEEAPSIQAQKEDDNTIKIDGNEQSDHLYFNSQANEGALWSAKVTTSKDEAVSFKEIQSSINGQTLEIHLGTHDQLWENAVFVFKSGDVKKVKVNGADVSYEKIGNQIIVSSDAIQTISRDIGKPIDNNWVLNGGEGSLIAAGNVHNPIEIQINNQKQLIPPNKGASKVDLSPFLVEGENRFSWEAKGKPDEQITMILTS</sequence>
<name>A0A3L7JZ17_9BACI</name>
<evidence type="ECO:0000259" key="8">
    <source>
        <dbReference type="Pfam" id="PF16889"/>
    </source>
</evidence>
<dbReference type="GO" id="GO:0030245">
    <property type="term" value="P:cellulose catabolic process"/>
    <property type="evidence" value="ECO:0007669"/>
    <property type="project" value="InterPro"/>
</dbReference>
<dbReference type="Proteomes" id="UP000276770">
    <property type="component" value="Unassembled WGS sequence"/>
</dbReference>
<keyword evidence="2 5" id="KW-0732">Signal</keyword>
<feature type="domain" description="CBM11" evidence="6">
    <location>
        <begin position="210"/>
        <end position="303"/>
    </location>
</feature>
<comment type="subcellular location">
    <subcellularLocation>
        <location evidence="1">Periplasm</location>
    </subcellularLocation>
</comment>
<dbReference type="InterPro" id="IPR013783">
    <property type="entry name" value="Ig-like_fold"/>
</dbReference>
<dbReference type="AlphaFoldDB" id="A0A3L7JZ17"/>
<dbReference type="SUPFAM" id="SSF49785">
    <property type="entry name" value="Galactose-binding domain-like"/>
    <property type="match status" value="2"/>
</dbReference>
<dbReference type="Gene3D" id="2.70.98.70">
    <property type="match status" value="1"/>
</dbReference>
<dbReference type="PANTHER" id="PTHR39210">
    <property type="entry name" value="HEPARIN-SULFATE LYASE"/>
    <property type="match status" value="1"/>
</dbReference>
<dbReference type="GO" id="GO:0008810">
    <property type="term" value="F:cellulase activity"/>
    <property type="evidence" value="ECO:0007669"/>
    <property type="project" value="InterPro"/>
</dbReference>
<dbReference type="RefSeq" id="WP_121679980.1">
    <property type="nucleotide sequence ID" value="NZ_RCVZ01000004.1"/>
</dbReference>
<evidence type="ECO:0000313" key="10">
    <source>
        <dbReference type="Proteomes" id="UP000276770"/>
    </source>
</evidence>
<feature type="signal peptide" evidence="5">
    <location>
        <begin position="1"/>
        <end position="24"/>
    </location>
</feature>
<evidence type="ECO:0000256" key="2">
    <source>
        <dbReference type="ARBA" id="ARBA00022729"/>
    </source>
</evidence>
<dbReference type="GO" id="GO:0016829">
    <property type="term" value="F:lyase activity"/>
    <property type="evidence" value="ECO:0007669"/>
    <property type="project" value="UniProtKB-KW"/>
</dbReference>
<feature type="domain" description="Heparinase II/III-like C-terminal" evidence="7">
    <location>
        <begin position="829"/>
        <end position="985"/>
    </location>
</feature>
<dbReference type="InterPro" id="IPR005087">
    <property type="entry name" value="CBM11"/>
</dbReference>
<dbReference type="OrthoDB" id="9772435at2"/>
<evidence type="ECO:0000256" key="5">
    <source>
        <dbReference type="SAM" id="SignalP"/>
    </source>
</evidence>
<reference evidence="9 10" key="1">
    <citation type="submission" date="2018-10" db="EMBL/GenBank/DDBJ databases">
        <title>Falsibacillus sp. genome draft.</title>
        <authorList>
            <person name="Shi S."/>
        </authorList>
    </citation>
    <scope>NUCLEOTIDE SEQUENCE [LARGE SCALE GENOMIC DNA]</scope>
    <source>
        <strain evidence="9 10">GY 10110</strain>
    </source>
</reference>
<dbReference type="InterPro" id="IPR012480">
    <property type="entry name" value="Hepar_II_III_C"/>
</dbReference>
<gene>
    <name evidence="9" type="ORF">D9X91_07485</name>
</gene>
<evidence type="ECO:0000256" key="4">
    <source>
        <dbReference type="ARBA" id="ARBA00023239"/>
    </source>
</evidence>
<dbReference type="SUPFAM" id="SSF48230">
    <property type="entry name" value="Chondroitin AC/alginate lyase"/>
    <property type="match status" value="1"/>
</dbReference>
<evidence type="ECO:0000259" key="7">
    <source>
        <dbReference type="Pfam" id="PF07940"/>
    </source>
</evidence>
<feature type="chain" id="PRO_5018148595" evidence="5">
    <location>
        <begin position="25"/>
        <end position="1276"/>
    </location>
</feature>
<dbReference type="GO" id="GO:0042597">
    <property type="term" value="C:periplasmic space"/>
    <property type="evidence" value="ECO:0007669"/>
    <property type="project" value="UniProtKB-SubCell"/>
</dbReference>